<feature type="domain" description="Casparian strip membrane protein" evidence="9">
    <location>
        <begin position="26"/>
        <end position="154"/>
    </location>
</feature>
<feature type="transmembrane region" description="Helical" evidence="8">
    <location>
        <begin position="57"/>
        <end position="80"/>
    </location>
</feature>
<dbReference type="PANTHER" id="PTHR32021">
    <property type="entry name" value="CASP-LIKE PROTEIN 5B3"/>
    <property type="match status" value="1"/>
</dbReference>
<keyword evidence="7 8" id="KW-0472">Membrane</keyword>
<evidence type="ECO:0000256" key="7">
    <source>
        <dbReference type="ARBA" id="ARBA00023136"/>
    </source>
</evidence>
<organism evidence="10 11">
    <name type="scientific">Eruca vesicaria subsp. sativa</name>
    <name type="common">Garden rocket</name>
    <name type="synonym">Eruca sativa</name>
    <dbReference type="NCBI Taxonomy" id="29727"/>
    <lineage>
        <taxon>Eukaryota</taxon>
        <taxon>Viridiplantae</taxon>
        <taxon>Streptophyta</taxon>
        <taxon>Embryophyta</taxon>
        <taxon>Tracheophyta</taxon>
        <taxon>Spermatophyta</taxon>
        <taxon>Magnoliopsida</taxon>
        <taxon>eudicotyledons</taxon>
        <taxon>Gunneridae</taxon>
        <taxon>Pentapetalae</taxon>
        <taxon>rosids</taxon>
        <taxon>malvids</taxon>
        <taxon>Brassicales</taxon>
        <taxon>Brassicaceae</taxon>
        <taxon>Brassiceae</taxon>
        <taxon>Eruca</taxon>
    </lineage>
</organism>
<evidence type="ECO:0000256" key="1">
    <source>
        <dbReference type="ARBA" id="ARBA00004651"/>
    </source>
</evidence>
<dbReference type="GO" id="GO:0005886">
    <property type="term" value="C:plasma membrane"/>
    <property type="evidence" value="ECO:0007669"/>
    <property type="project" value="UniProtKB-SubCell"/>
</dbReference>
<proteinExistence type="inferred from homology"/>
<feature type="transmembrane region" description="Helical" evidence="8">
    <location>
        <begin position="147"/>
        <end position="166"/>
    </location>
</feature>
<evidence type="ECO:0000256" key="6">
    <source>
        <dbReference type="ARBA" id="ARBA00022989"/>
    </source>
</evidence>
<evidence type="ECO:0000256" key="8">
    <source>
        <dbReference type="RuleBase" id="RU361233"/>
    </source>
</evidence>
<evidence type="ECO:0000256" key="3">
    <source>
        <dbReference type="ARBA" id="ARBA00011489"/>
    </source>
</evidence>
<comment type="subunit">
    <text evidence="3 8">Homodimer and heterodimers.</text>
</comment>
<accession>A0ABC8LNK6</accession>
<dbReference type="Proteomes" id="UP001642260">
    <property type="component" value="Unassembled WGS sequence"/>
</dbReference>
<comment type="subcellular location">
    <subcellularLocation>
        <location evidence="1 8">Cell membrane</location>
        <topology evidence="1 8">Multi-pass membrane protein</topology>
    </subcellularLocation>
</comment>
<feature type="transmembrane region" description="Helical" evidence="8">
    <location>
        <begin position="31"/>
        <end position="50"/>
    </location>
</feature>
<comment type="caution">
    <text evidence="10">The sequence shown here is derived from an EMBL/GenBank/DDBJ whole genome shotgun (WGS) entry which is preliminary data.</text>
</comment>
<protein>
    <recommendedName>
        <fullName evidence="8">CASP-like protein</fullName>
    </recommendedName>
</protein>
<name>A0ABC8LNK6_ERUVS</name>
<keyword evidence="4 8" id="KW-1003">Cell membrane</keyword>
<keyword evidence="5 8" id="KW-0812">Transmembrane</keyword>
<evidence type="ECO:0000256" key="5">
    <source>
        <dbReference type="ARBA" id="ARBA00022692"/>
    </source>
</evidence>
<comment type="similarity">
    <text evidence="2 8">Belongs to the Casparian strip membrane proteins (CASP) family.</text>
</comment>
<sequence length="171" mass="18973">MLLLFCCWDDEKKKSKWMEHVPGSFGTSASFALRFGQIIFSFASLIFMCLDYDFYDFTTFCYLTTVMAFVTPWSISLALADTYSVLLKQLPHEPRLLSMVLAGDIVLSFLSLGGACGVASATELLLSMGAPICGDNLCSQYQVSATLAFLCWFLLLASALFNLWSLPSLLY</sequence>
<evidence type="ECO:0000259" key="9">
    <source>
        <dbReference type="Pfam" id="PF04535"/>
    </source>
</evidence>
<dbReference type="InterPro" id="IPR045009">
    <property type="entry name" value="CASPL-5"/>
</dbReference>
<dbReference type="EMBL" id="CAKOAT010648487">
    <property type="protein sequence ID" value="CAH8385091.1"/>
    <property type="molecule type" value="Genomic_DNA"/>
</dbReference>
<feature type="transmembrane region" description="Helical" evidence="8">
    <location>
        <begin position="100"/>
        <end position="126"/>
    </location>
</feature>
<gene>
    <name evidence="10" type="ORF">ERUC_LOCUS37574</name>
</gene>
<dbReference type="PANTHER" id="PTHR32021:SF21">
    <property type="entry name" value="CASP-LIKE PROTEIN 5C2"/>
    <property type="match status" value="1"/>
</dbReference>
<evidence type="ECO:0000256" key="2">
    <source>
        <dbReference type="ARBA" id="ARBA00007651"/>
    </source>
</evidence>
<dbReference type="InterPro" id="IPR006702">
    <property type="entry name" value="CASP_dom"/>
</dbReference>
<reference evidence="10 11" key="1">
    <citation type="submission" date="2022-03" db="EMBL/GenBank/DDBJ databases">
        <authorList>
            <person name="Macdonald S."/>
            <person name="Ahmed S."/>
            <person name="Newling K."/>
        </authorList>
    </citation>
    <scope>NUCLEOTIDE SEQUENCE [LARGE SCALE GENOMIC DNA]</scope>
</reference>
<keyword evidence="6 8" id="KW-1133">Transmembrane helix</keyword>
<dbReference type="AlphaFoldDB" id="A0ABC8LNK6"/>
<evidence type="ECO:0000313" key="11">
    <source>
        <dbReference type="Proteomes" id="UP001642260"/>
    </source>
</evidence>
<keyword evidence="11" id="KW-1185">Reference proteome</keyword>
<evidence type="ECO:0000256" key="4">
    <source>
        <dbReference type="ARBA" id="ARBA00022475"/>
    </source>
</evidence>
<evidence type="ECO:0000313" key="10">
    <source>
        <dbReference type="EMBL" id="CAH8385091.1"/>
    </source>
</evidence>
<dbReference type="Pfam" id="PF04535">
    <property type="entry name" value="CASP_dom"/>
    <property type="match status" value="1"/>
</dbReference>